<evidence type="ECO:0000256" key="2">
    <source>
        <dbReference type="ARBA" id="ARBA00006073"/>
    </source>
</evidence>
<dbReference type="PANTHER" id="PTHR21396">
    <property type="entry name" value="39S RIBOSOMAL PROTEIN L43"/>
    <property type="match status" value="1"/>
</dbReference>
<evidence type="ECO:0000256" key="5">
    <source>
        <dbReference type="ARBA" id="ARBA00023274"/>
    </source>
</evidence>
<dbReference type="SUPFAM" id="SSF52833">
    <property type="entry name" value="Thioredoxin-like"/>
    <property type="match status" value="1"/>
</dbReference>
<comment type="caution">
    <text evidence="9">The sequence shown here is derived from an EMBL/GenBank/DDBJ whole genome shotgun (WGS) entry which is preliminary data.</text>
</comment>
<keyword evidence="5" id="KW-0687">Ribonucleoprotein</keyword>
<evidence type="ECO:0000259" key="8">
    <source>
        <dbReference type="SMART" id="SM00916"/>
    </source>
</evidence>
<feature type="domain" description="Ribosomal protein/NADH dehydrogenase" evidence="8">
    <location>
        <begin position="18"/>
        <end position="91"/>
    </location>
</feature>
<dbReference type="GO" id="GO:0005840">
    <property type="term" value="C:ribosome"/>
    <property type="evidence" value="ECO:0007669"/>
    <property type="project" value="UniProtKB-KW"/>
</dbReference>
<proteinExistence type="inferred from homology"/>
<evidence type="ECO:0000313" key="9">
    <source>
        <dbReference type="EMBL" id="KAK7239797.1"/>
    </source>
</evidence>
<dbReference type="Proteomes" id="UP001363151">
    <property type="component" value="Unassembled WGS sequence"/>
</dbReference>
<keyword evidence="4" id="KW-0496">Mitochondrion</keyword>
<dbReference type="EMBL" id="JBBJCI010000222">
    <property type="protein sequence ID" value="KAK7239797.1"/>
    <property type="molecule type" value="Genomic_DNA"/>
</dbReference>
<keyword evidence="10" id="KW-1185">Reference proteome</keyword>
<comment type="similarity">
    <text evidence="2">Belongs to the mitochondrion-specific ribosomal protein mL43 family.</text>
</comment>
<dbReference type="SMART" id="SM00916">
    <property type="entry name" value="L51_S25_CI-B8"/>
    <property type="match status" value="1"/>
</dbReference>
<dbReference type="InterPro" id="IPR007741">
    <property type="entry name" value="Ribosomal_mL43/mS25/NADH_DH"/>
</dbReference>
<comment type="subcellular location">
    <subcellularLocation>
        <location evidence="1">Mitochondrion</location>
    </subcellularLocation>
</comment>
<name>A0ABR1FVV7_AURAN</name>
<reference evidence="9 10" key="1">
    <citation type="submission" date="2024-03" db="EMBL/GenBank/DDBJ databases">
        <title>Aureococcus anophagefferens CCMP1851 and Kratosvirus quantuckense: Draft genome of a second virus-susceptible host strain in the model system.</title>
        <authorList>
            <person name="Chase E."/>
            <person name="Truchon A.R."/>
            <person name="Schepens W."/>
            <person name="Wilhelm S.W."/>
        </authorList>
    </citation>
    <scope>NUCLEOTIDE SEQUENCE [LARGE SCALE GENOMIC DNA]</scope>
    <source>
        <strain evidence="9 10">CCMP1851</strain>
    </source>
</reference>
<evidence type="ECO:0000313" key="10">
    <source>
        <dbReference type="Proteomes" id="UP001363151"/>
    </source>
</evidence>
<protein>
    <recommendedName>
        <fullName evidence="6">Large ribosomal subunit protein mL43</fullName>
    </recommendedName>
</protein>
<dbReference type="InterPro" id="IPR039927">
    <property type="entry name" value="Ribosomal_mL43"/>
</dbReference>
<evidence type="ECO:0000256" key="3">
    <source>
        <dbReference type="ARBA" id="ARBA00022980"/>
    </source>
</evidence>
<dbReference type="Gene3D" id="3.40.30.10">
    <property type="entry name" value="Glutaredoxin"/>
    <property type="match status" value="1"/>
</dbReference>
<evidence type="ECO:0000256" key="7">
    <source>
        <dbReference type="SAM" id="MobiDB-lite"/>
    </source>
</evidence>
<keyword evidence="3 9" id="KW-0689">Ribosomal protein</keyword>
<sequence length="124" mass="13464">MSHRGVLQLKSLVVRYCPHGGSSRGAREFVRDKFAAFAEANASVDCRAELGRGKHPVVKGAYVWGEDKVADGRNLSAAEILKLAEGLRNTSGRKMKRFDKPVLSMTPSIQGPASASRKLGVKLR</sequence>
<evidence type="ECO:0000256" key="1">
    <source>
        <dbReference type="ARBA" id="ARBA00004173"/>
    </source>
</evidence>
<accession>A0ABR1FVV7</accession>
<gene>
    <name evidence="9" type="primary">MRPL43</name>
    <name evidence="9" type="ORF">SO694_0002929</name>
</gene>
<dbReference type="PANTHER" id="PTHR21396:SF2">
    <property type="entry name" value="LARGE RIBOSOMAL SUBUNIT PROTEIN ML43"/>
    <property type="match status" value="1"/>
</dbReference>
<organism evidence="9 10">
    <name type="scientific">Aureococcus anophagefferens</name>
    <name type="common">Harmful bloom alga</name>
    <dbReference type="NCBI Taxonomy" id="44056"/>
    <lineage>
        <taxon>Eukaryota</taxon>
        <taxon>Sar</taxon>
        <taxon>Stramenopiles</taxon>
        <taxon>Ochrophyta</taxon>
        <taxon>Pelagophyceae</taxon>
        <taxon>Pelagomonadales</taxon>
        <taxon>Pelagomonadaceae</taxon>
        <taxon>Aureococcus</taxon>
    </lineage>
</organism>
<evidence type="ECO:0000256" key="6">
    <source>
        <dbReference type="ARBA" id="ARBA00035188"/>
    </source>
</evidence>
<feature type="region of interest" description="Disordered" evidence="7">
    <location>
        <begin position="105"/>
        <end position="124"/>
    </location>
</feature>
<evidence type="ECO:0000256" key="4">
    <source>
        <dbReference type="ARBA" id="ARBA00023128"/>
    </source>
</evidence>
<dbReference type="InterPro" id="IPR036249">
    <property type="entry name" value="Thioredoxin-like_sf"/>
</dbReference>